<dbReference type="InterPro" id="IPR043773">
    <property type="entry name" value="JetA"/>
</dbReference>
<evidence type="ECO:0000313" key="2">
    <source>
        <dbReference type="Proteomes" id="UP000647235"/>
    </source>
</evidence>
<gene>
    <name evidence="1" type="ORF">H8S07_06300</name>
</gene>
<sequence>MQLRNEIPDTFWSLFRSVNRDIYIEALLCINEEYQYNNYFLTREVCIQVLGDMNARKRFKLQWEENETEFDMLETPSSRILNWLLKTGWLKRIEDYQTLVTNIVIPDYSAVFIEAFERLSSEDMQDTEIYIQNVYATLFSFKNDSRANLGMLRTALVNTKRLNKALQDMLHNMDKFFARLLEQNNYEDLLREHLDGYVEEIVQKKYHILKTSDNFYIYKMDIKKCLRDMREDEEWIEEIRTRAAQMGDTKDDVLDLLDQIERGFDDIEHRIANMDKEHAKYVRATVTRLNYLLSGETDTKGLVVQLLNRMSQTKDAQEQDAMIRETGERMNLSLLEILSEKSLYKRRRPRTDFISKMVPDQALPDLDKDDVLKLNRIQMRYSRSQIEEFIESYMDGEVMDASKISLMDEEAFEKLILAYDYSTRKNSKYMVLEEEPDQIENGSYKYPALKFVRRRL</sequence>
<comment type="caution">
    <text evidence="1">The sequence shown here is derived from an EMBL/GenBank/DDBJ whole genome shotgun (WGS) entry which is preliminary data.</text>
</comment>
<dbReference type="RefSeq" id="WP_186855681.1">
    <property type="nucleotide sequence ID" value="NZ_JACOOY010000006.1"/>
</dbReference>
<dbReference type="EMBL" id="JACOOY010000006">
    <property type="protein sequence ID" value="MBC5664887.1"/>
    <property type="molecule type" value="Genomic_DNA"/>
</dbReference>
<dbReference type="Proteomes" id="UP000647235">
    <property type="component" value="Unassembled WGS sequence"/>
</dbReference>
<name>A0ABR7EV81_9FIRM</name>
<dbReference type="Pfam" id="PF18982">
    <property type="entry name" value="JetA"/>
    <property type="match status" value="1"/>
</dbReference>
<reference evidence="1 2" key="1">
    <citation type="submission" date="2020-08" db="EMBL/GenBank/DDBJ databases">
        <title>Genome public.</title>
        <authorList>
            <person name="Liu C."/>
            <person name="Sun Q."/>
        </authorList>
    </citation>
    <scope>NUCLEOTIDE SEQUENCE [LARGE SCALE GENOMIC DNA]</scope>
    <source>
        <strain evidence="1 2">NSJ-36</strain>
    </source>
</reference>
<accession>A0ABR7EV81</accession>
<proteinExistence type="predicted"/>
<protein>
    <submittedName>
        <fullName evidence="1">Uncharacterized protein</fullName>
    </submittedName>
</protein>
<keyword evidence="2" id="KW-1185">Reference proteome</keyword>
<organism evidence="1 2">
    <name type="scientific">Dorea hominis</name>
    <dbReference type="NCBI Taxonomy" id="2763040"/>
    <lineage>
        <taxon>Bacteria</taxon>
        <taxon>Bacillati</taxon>
        <taxon>Bacillota</taxon>
        <taxon>Clostridia</taxon>
        <taxon>Lachnospirales</taxon>
        <taxon>Lachnospiraceae</taxon>
        <taxon>Dorea</taxon>
    </lineage>
</organism>
<evidence type="ECO:0000313" key="1">
    <source>
        <dbReference type="EMBL" id="MBC5664887.1"/>
    </source>
</evidence>